<dbReference type="GO" id="GO:0008033">
    <property type="term" value="P:tRNA processing"/>
    <property type="evidence" value="ECO:0007669"/>
    <property type="project" value="UniProtKB-KW"/>
</dbReference>
<evidence type="ECO:0000256" key="2">
    <source>
        <dbReference type="ARBA" id="ARBA00004574"/>
    </source>
</evidence>
<evidence type="ECO:0000256" key="1">
    <source>
        <dbReference type="ARBA" id="ARBA00004123"/>
    </source>
</evidence>
<evidence type="ECO:0000256" key="11">
    <source>
        <dbReference type="ARBA" id="ARBA00023163"/>
    </source>
</evidence>
<keyword evidence="11" id="KW-0804">Transcription</keyword>
<evidence type="ECO:0000256" key="5">
    <source>
        <dbReference type="ARBA" id="ARBA00019746"/>
    </source>
</evidence>
<feature type="region of interest" description="Disordered" evidence="14">
    <location>
        <begin position="83"/>
        <end position="119"/>
    </location>
</feature>
<comment type="function">
    <text evidence="13">Component of the EKC/KEOPS complex that is required for the formation of a threonylcarbamoyl group on adenosine at position 37 (t(6)A37) in tRNAs that read codons beginning with adenine. The complex is probably involved in the transfer of the threonylcarbamoyl moiety of threonylcarbamoyl-AMP (TC-AMP) to the N6 group of A37. GON7 likely plays a supporting role to the catalytic subunit KAE1 in the complex. The EKC/KEOPS complex also promotes both telomere uncapping and telomere elongation. The complex is required for efficient recruitment of transcriptional coactivators.</text>
</comment>
<keyword evidence="12" id="KW-0539">Nucleus</keyword>
<sequence>MSSPAPTSTTAHSSSPAVTATYTSPTNPPFTHSTPLPSLQTNTSSNSSSSATAQKTQYLSALRQATSQLQEVINKELTARMEEDNARAAEGLYGKGKVKGVDENKEEENYGEEVVDEED</sequence>
<keyword evidence="16" id="KW-1185">Reference proteome</keyword>
<keyword evidence="9" id="KW-0805">Transcription regulation</keyword>
<accession>A0A8H7T306</accession>
<dbReference type="GO" id="GO:0005634">
    <property type="term" value="C:nucleus"/>
    <property type="evidence" value="ECO:0007669"/>
    <property type="project" value="UniProtKB-SubCell"/>
</dbReference>
<evidence type="ECO:0000256" key="12">
    <source>
        <dbReference type="ARBA" id="ARBA00023242"/>
    </source>
</evidence>
<evidence type="ECO:0000256" key="3">
    <source>
        <dbReference type="ARBA" id="ARBA00008529"/>
    </source>
</evidence>
<evidence type="ECO:0000313" key="16">
    <source>
        <dbReference type="Proteomes" id="UP000664132"/>
    </source>
</evidence>
<dbReference type="OrthoDB" id="2288868at2759"/>
<protein>
    <recommendedName>
        <fullName evidence="5">EKC/KEOPS complex subunit GON7</fullName>
    </recommendedName>
</protein>
<dbReference type="GO" id="GO:0000781">
    <property type="term" value="C:chromosome, telomeric region"/>
    <property type="evidence" value="ECO:0007669"/>
    <property type="project" value="UniProtKB-SubCell"/>
</dbReference>
<evidence type="ECO:0000256" key="4">
    <source>
        <dbReference type="ARBA" id="ARBA00011534"/>
    </source>
</evidence>
<reference evidence="15" key="1">
    <citation type="submission" date="2021-02" db="EMBL/GenBank/DDBJ databases">
        <title>Genome sequence Cadophora malorum strain M34.</title>
        <authorList>
            <person name="Stefanovic E."/>
            <person name="Vu D."/>
            <person name="Scully C."/>
            <person name="Dijksterhuis J."/>
            <person name="Roader J."/>
            <person name="Houbraken J."/>
        </authorList>
    </citation>
    <scope>NUCLEOTIDE SEQUENCE</scope>
    <source>
        <strain evidence="15">M34</strain>
    </source>
</reference>
<organism evidence="15 16">
    <name type="scientific">Cadophora malorum</name>
    <dbReference type="NCBI Taxonomy" id="108018"/>
    <lineage>
        <taxon>Eukaryota</taxon>
        <taxon>Fungi</taxon>
        <taxon>Dikarya</taxon>
        <taxon>Ascomycota</taxon>
        <taxon>Pezizomycotina</taxon>
        <taxon>Leotiomycetes</taxon>
        <taxon>Helotiales</taxon>
        <taxon>Ploettnerulaceae</taxon>
        <taxon>Cadophora</taxon>
    </lineage>
</organism>
<feature type="compositionally biased region" description="Low complexity" evidence="14">
    <location>
        <begin position="1"/>
        <end position="21"/>
    </location>
</feature>
<dbReference type="Pfam" id="PF08738">
    <property type="entry name" value="Gon7"/>
    <property type="match status" value="1"/>
</dbReference>
<keyword evidence="8" id="KW-0779">Telomere</keyword>
<evidence type="ECO:0000256" key="13">
    <source>
        <dbReference type="ARBA" id="ARBA00025393"/>
    </source>
</evidence>
<keyword evidence="10" id="KW-0010">Activator</keyword>
<evidence type="ECO:0000256" key="6">
    <source>
        <dbReference type="ARBA" id="ARBA00022454"/>
    </source>
</evidence>
<evidence type="ECO:0000256" key="8">
    <source>
        <dbReference type="ARBA" id="ARBA00022895"/>
    </source>
</evidence>
<feature type="region of interest" description="Disordered" evidence="14">
    <location>
        <begin position="1"/>
        <end position="56"/>
    </location>
</feature>
<comment type="subcellular location">
    <subcellularLocation>
        <location evidence="2">Chromosome</location>
        <location evidence="2">Telomere</location>
    </subcellularLocation>
    <subcellularLocation>
        <location evidence="1">Nucleus</location>
    </subcellularLocation>
</comment>
<comment type="similarity">
    <text evidence="3">Belongs to the GON7 family.</text>
</comment>
<dbReference type="InterPro" id="IPR014849">
    <property type="entry name" value="EKC/KEOPS_Gon7"/>
</dbReference>
<comment type="subunit">
    <text evidence="4">Component of the EKC/KEOPS complex composed of at least BUD32, CGI121, GON7, KAE1 and PCC1; the whole complex dimerizes.</text>
</comment>
<keyword evidence="7" id="KW-0819">tRNA processing</keyword>
<feature type="compositionally biased region" description="Low complexity" evidence="14">
    <location>
        <begin position="41"/>
        <end position="53"/>
    </location>
</feature>
<feature type="compositionally biased region" description="Acidic residues" evidence="14">
    <location>
        <begin position="104"/>
        <end position="119"/>
    </location>
</feature>
<evidence type="ECO:0000256" key="9">
    <source>
        <dbReference type="ARBA" id="ARBA00023015"/>
    </source>
</evidence>
<evidence type="ECO:0000256" key="14">
    <source>
        <dbReference type="SAM" id="MobiDB-lite"/>
    </source>
</evidence>
<name>A0A8H7T306_9HELO</name>
<evidence type="ECO:0000256" key="7">
    <source>
        <dbReference type="ARBA" id="ARBA00022694"/>
    </source>
</evidence>
<comment type="caution">
    <text evidence="15">The sequence shown here is derived from an EMBL/GenBank/DDBJ whole genome shotgun (WGS) entry which is preliminary data.</text>
</comment>
<dbReference type="AlphaFoldDB" id="A0A8H7T306"/>
<evidence type="ECO:0000313" key="15">
    <source>
        <dbReference type="EMBL" id="KAG4413715.1"/>
    </source>
</evidence>
<feature type="compositionally biased region" description="Polar residues" evidence="14">
    <location>
        <begin position="22"/>
        <end position="40"/>
    </location>
</feature>
<dbReference type="Proteomes" id="UP000664132">
    <property type="component" value="Unassembled WGS sequence"/>
</dbReference>
<proteinExistence type="inferred from homology"/>
<keyword evidence="6" id="KW-0158">Chromosome</keyword>
<dbReference type="EMBL" id="JAFJYH010000299">
    <property type="protein sequence ID" value="KAG4413715.1"/>
    <property type="molecule type" value="Genomic_DNA"/>
</dbReference>
<evidence type="ECO:0000256" key="10">
    <source>
        <dbReference type="ARBA" id="ARBA00023159"/>
    </source>
</evidence>
<gene>
    <name evidence="15" type="ORF">IFR04_013150</name>
</gene>